<dbReference type="PROSITE" id="PS00688">
    <property type="entry name" value="SIGMA54_INTERACT_3"/>
    <property type="match status" value="1"/>
</dbReference>
<evidence type="ECO:0000313" key="12">
    <source>
        <dbReference type="Proteomes" id="UP000199032"/>
    </source>
</evidence>
<accession>A0A0S4LJF5</accession>
<dbReference type="InterPro" id="IPR025662">
    <property type="entry name" value="Sigma_54_int_dom_ATP-bd_1"/>
</dbReference>
<dbReference type="InterPro" id="IPR002197">
    <property type="entry name" value="HTH_Fis"/>
</dbReference>
<dbReference type="FunFam" id="3.40.50.2300:FF:000018">
    <property type="entry name" value="DNA-binding transcriptional regulator NtrC"/>
    <property type="match status" value="1"/>
</dbReference>
<dbReference type="SUPFAM" id="SSF46689">
    <property type="entry name" value="Homeodomain-like"/>
    <property type="match status" value="1"/>
</dbReference>
<dbReference type="CDD" id="cd00009">
    <property type="entry name" value="AAA"/>
    <property type="match status" value="1"/>
</dbReference>
<dbReference type="Pfam" id="PF00072">
    <property type="entry name" value="Response_reg"/>
    <property type="match status" value="1"/>
</dbReference>
<dbReference type="InterPro" id="IPR025944">
    <property type="entry name" value="Sigma_54_int_dom_CS"/>
</dbReference>
<keyword evidence="5" id="KW-0805">Transcription regulation</keyword>
<evidence type="ECO:0000256" key="2">
    <source>
        <dbReference type="ARBA" id="ARBA00022741"/>
    </source>
</evidence>
<organism evidence="11 12">
    <name type="scientific">Candidatus Nitrospira nitrosa</name>
    <dbReference type="NCBI Taxonomy" id="1742972"/>
    <lineage>
        <taxon>Bacteria</taxon>
        <taxon>Pseudomonadati</taxon>
        <taxon>Nitrospirota</taxon>
        <taxon>Nitrospiria</taxon>
        <taxon>Nitrospirales</taxon>
        <taxon>Nitrospiraceae</taxon>
        <taxon>Nitrospira</taxon>
    </lineage>
</organism>
<dbReference type="GO" id="GO:0005524">
    <property type="term" value="F:ATP binding"/>
    <property type="evidence" value="ECO:0007669"/>
    <property type="project" value="UniProtKB-KW"/>
</dbReference>
<feature type="domain" description="Sigma-54 factor interaction" evidence="9">
    <location>
        <begin position="145"/>
        <end position="374"/>
    </location>
</feature>
<dbReference type="SMART" id="SM00448">
    <property type="entry name" value="REC"/>
    <property type="match status" value="1"/>
</dbReference>
<dbReference type="InterPro" id="IPR002078">
    <property type="entry name" value="Sigma_54_int"/>
</dbReference>
<dbReference type="PROSITE" id="PS00675">
    <property type="entry name" value="SIGMA54_INTERACT_1"/>
    <property type="match status" value="1"/>
</dbReference>
<sequence length="452" mass="51249">MTQAEHILIVDDEVNIRSALVTMLEKKGYHVAGRGTGEEALQHLEEVRADLVITDLRMPGIGGIEFLRRVKEQWPDTVVVIMTAYGSIDTAVEAMRLGAYDYLTKPVDRERLPVVVAKALEHHALAFENKRLRDRLDTRSRFEQMSGESAAMQRVYSLVEMVADRDVTVLLTGESGTGKELVARAIHHKSLRADGPFITVNCGALPENLFESELFGYEKGAFTGAMATKVGRFELADGGTLLLDEVGELSLKSQVDFLRVLETKEFRRLGGTKLIRVDARIIAATNRNLAEAVKQGDFREDLYYRLNVVPLHLPPLRERGDDIPLLVTRFLVECCAQHQRKPKEVSREAMRLLRLYAWPGNIRQLRNLMERLVVTVPDTTLHPMHLPEEIQISKEDHRTMMVTLGTPIEQIERDVISRTLKEVTNHREQAAKLLGISLRTLQYKIKEYGIRD</sequence>
<evidence type="ECO:0000256" key="5">
    <source>
        <dbReference type="ARBA" id="ARBA00023015"/>
    </source>
</evidence>
<dbReference type="Pfam" id="PF00158">
    <property type="entry name" value="Sigma54_activat"/>
    <property type="match status" value="1"/>
</dbReference>
<dbReference type="FunFam" id="3.40.50.300:FF:000006">
    <property type="entry name" value="DNA-binding transcriptional regulator NtrC"/>
    <property type="match status" value="1"/>
</dbReference>
<dbReference type="InterPro" id="IPR025943">
    <property type="entry name" value="Sigma_54_int_dom_ATP-bd_2"/>
</dbReference>
<evidence type="ECO:0000256" key="6">
    <source>
        <dbReference type="ARBA" id="ARBA00023125"/>
    </source>
</evidence>
<dbReference type="Gene3D" id="1.10.8.60">
    <property type="match status" value="1"/>
</dbReference>
<feature type="modified residue" description="4-aspartylphosphate" evidence="8">
    <location>
        <position position="55"/>
    </location>
</feature>
<dbReference type="Gene3D" id="1.10.10.60">
    <property type="entry name" value="Homeodomain-like"/>
    <property type="match status" value="1"/>
</dbReference>
<dbReference type="GO" id="GO:0006355">
    <property type="term" value="P:regulation of DNA-templated transcription"/>
    <property type="evidence" value="ECO:0007669"/>
    <property type="project" value="InterPro"/>
</dbReference>
<gene>
    <name evidence="11" type="primary">atoC</name>
    <name evidence="11" type="ORF">COMA1_20654</name>
</gene>
<evidence type="ECO:0000256" key="1">
    <source>
        <dbReference type="ARBA" id="ARBA00022553"/>
    </source>
</evidence>
<dbReference type="AlphaFoldDB" id="A0A0S4LJF5"/>
<dbReference type="InterPro" id="IPR001789">
    <property type="entry name" value="Sig_transdc_resp-reg_receiver"/>
</dbReference>
<dbReference type="PANTHER" id="PTHR32071">
    <property type="entry name" value="TRANSCRIPTIONAL REGULATORY PROTEIN"/>
    <property type="match status" value="1"/>
</dbReference>
<dbReference type="InterPro" id="IPR027417">
    <property type="entry name" value="P-loop_NTPase"/>
</dbReference>
<dbReference type="OrthoDB" id="9761705at2"/>
<dbReference type="SMART" id="SM00382">
    <property type="entry name" value="AAA"/>
    <property type="match status" value="1"/>
</dbReference>
<dbReference type="Proteomes" id="UP000199032">
    <property type="component" value="Unassembled WGS sequence"/>
</dbReference>
<name>A0A0S4LJF5_9BACT</name>
<dbReference type="SUPFAM" id="SSF52172">
    <property type="entry name" value="CheY-like"/>
    <property type="match status" value="1"/>
</dbReference>
<evidence type="ECO:0000313" key="11">
    <source>
        <dbReference type="EMBL" id="CUS36132.1"/>
    </source>
</evidence>
<dbReference type="Gene3D" id="3.40.50.300">
    <property type="entry name" value="P-loop containing nucleotide triphosphate hydrolases"/>
    <property type="match status" value="1"/>
</dbReference>
<dbReference type="Pfam" id="PF25601">
    <property type="entry name" value="AAA_lid_14"/>
    <property type="match status" value="1"/>
</dbReference>
<keyword evidence="3" id="KW-0067">ATP-binding</keyword>
<evidence type="ECO:0000259" key="9">
    <source>
        <dbReference type="PROSITE" id="PS50045"/>
    </source>
</evidence>
<dbReference type="Gene3D" id="3.40.50.2300">
    <property type="match status" value="1"/>
</dbReference>
<evidence type="ECO:0000256" key="7">
    <source>
        <dbReference type="ARBA" id="ARBA00023163"/>
    </source>
</evidence>
<dbReference type="STRING" id="1742972.COMA1_20654"/>
<dbReference type="Pfam" id="PF02954">
    <property type="entry name" value="HTH_8"/>
    <property type="match status" value="1"/>
</dbReference>
<feature type="domain" description="Response regulatory" evidence="10">
    <location>
        <begin position="6"/>
        <end position="120"/>
    </location>
</feature>
<dbReference type="EMBL" id="CZQA01000008">
    <property type="protein sequence ID" value="CUS36132.1"/>
    <property type="molecule type" value="Genomic_DNA"/>
</dbReference>
<dbReference type="PROSITE" id="PS00676">
    <property type="entry name" value="SIGMA54_INTERACT_2"/>
    <property type="match status" value="1"/>
</dbReference>
<evidence type="ECO:0000256" key="3">
    <source>
        <dbReference type="ARBA" id="ARBA00022840"/>
    </source>
</evidence>
<keyword evidence="12" id="KW-1185">Reference proteome</keyword>
<dbReference type="InterPro" id="IPR009057">
    <property type="entry name" value="Homeodomain-like_sf"/>
</dbReference>
<keyword evidence="4" id="KW-0902">Two-component regulatory system</keyword>
<reference evidence="11 12" key="1">
    <citation type="submission" date="2015-10" db="EMBL/GenBank/DDBJ databases">
        <authorList>
            <person name="Gilbert D.G."/>
        </authorList>
    </citation>
    <scope>NUCLEOTIDE SEQUENCE [LARGE SCALE GENOMIC DNA]</scope>
    <source>
        <strain evidence="11">COMA1</strain>
    </source>
</reference>
<dbReference type="PROSITE" id="PS50110">
    <property type="entry name" value="RESPONSE_REGULATORY"/>
    <property type="match status" value="1"/>
</dbReference>
<dbReference type="PRINTS" id="PR01590">
    <property type="entry name" value="HTHFIS"/>
</dbReference>
<dbReference type="RefSeq" id="WP_090748691.1">
    <property type="nucleotide sequence ID" value="NZ_CZQA01000008.1"/>
</dbReference>
<keyword evidence="2" id="KW-0547">Nucleotide-binding</keyword>
<dbReference type="InterPro" id="IPR058031">
    <property type="entry name" value="AAA_lid_NorR"/>
</dbReference>
<dbReference type="InterPro" id="IPR003593">
    <property type="entry name" value="AAA+_ATPase"/>
</dbReference>
<dbReference type="PANTHER" id="PTHR32071:SF113">
    <property type="entry name" value="ALGINATE BIOSYNTHESIS TRANSCRIPTIONAL REGULATORY PROTEIN ALGB"/>
    <property type="match status" value="1"/>
</dbReference>
<dbReference type="PROSITE" id="PS50045">
    <property type="entry name" value="SIGMA54_INTERACT_4"/>
    <property type="match status" value="1"/>
</dbReference>
<dbReference type="SUPFAM" id="SSF52540">
    <property type="entry name" value="P-loop containing nucleoside triphosphate hydrolases"/>
    <property type="match status" value="1"/>
</dbReference>
<keyword evidence="7" id="KW-0804">Transcription</keyword>
<keyword evidence="1 8" id="KW-0597">Phosphoprotein</keyword>
<proteinExistence type="predicted"/>
<dbReference type="GO" id="GO:0043565">
    <property type="term" value="F:sequence-specific DNA binding"/>
    <property type="evidence" value="ECO:0007669"/>
    <property type="project" value="InterPro"/>
</dbReference>
<protein>
    <submittedName>
        <fullName evidence="11">Acetoacetate metabolism regulatory protein AtoC</fullName>
    </submittedName>
</protein>
<dbReference type="InterPro" id="IPR011006">
    <property type="entry name" value="CheY-like_superfamily"/>
</dbReference>
<evidence type="ECO:0000259" key="10">
    <source>
        <dbReference type="PROSITE" id="PS50110"/>
    </source>
</evidence>
<evidence type="ECO:0000256" key="8">
    <source>
        <dbReference type="PROSITE-ProRule" id="PRU00169"/>
    </source>
</evidence>
<keyword evidence="6" id="KW-0238">DNA-binding</keyword>
<evidence type="ECO:0000256" key="4">
    <source>
        <dbReference type="ARBA" id="ARBA00023012"/>
    </source>
</evidence>
<dbReference type="GO" id="GO:0000160">
    <property type="term" value="P:phosphorelay signal transduction system"/>
    <property type="evidence" value="ECO:0007669"/>
    <property type="project" value="UniProtKB-KW"/>
</dbReference>